<gene>
    <name evidence="1" type="ORF">E2C01_012803</name>
</gene>
<sequence>MNGRLPETSQCACRERVLGAGSKKVGQRGREGKAEVMSGRVWGVRETSQCGCHRATPYGS</sequence>
<evidence type="ECO:0000313" key="1">
    <source>
        <dbReference type="EMBL" id="MPC19872.1"/>
    </source>
</evidence>
<proteinExistence type="predicted"/>
<accession>A0A5B7DEK4</accession>
<dbReference type="AlphaFoldDB" id="A0A5B7DEK4"/>
<dbReference type="Proteomes" id="UP000324222">
    <property type="component" value="Unassembled WGS sequence"/>
</dbReference>
<reference evidence="1 2" key="1">
    <citation type="submission" date="2019-05" db="EMBL/GenBank/DDBJ databases">
        <title>Another draft genome of Portunus trituberculatus and its Hox gene families provides insights of decapod evolution.</title>
        <authorList>
            <person name="Jeong J.-H."/>
            <person name="Song I."/>
            <person name="Kim S."/>
            <person name="Choi T."/>
            <person name="Kim D."/>
            <person name="Ryu S."/>
            <person name="Kim W."/>
        </authorList>
    </citation>
    <scope>NUCLEOTIDE SEQUENCE [LARGE SCALE GENOMIC DNA]</scope>
    <source>
        <tissue evidence="1">Muscle</tissue>
    </source>
</reference>
<dbReference type="EMBL" id="VSRR010000812">
    <property type="protein sequence ID" value="MPC19872.1"/>
    <property type="molecule type" value="Genomic_DNA"/>
</dbReference>
<name>A0A5B7DEK4_PORTR</name>
<comment type="caution">
    <text evidence="1">The sequence shown here is derived from an EMBL/GenBank/DDBJ whole genome shotgun (WGS) entry which is preliminary data.</text>
</comment>
<keyword evidence="2" id="KW-1185">Reference proteome</keyword>
<organism evidence="1 2">
    <name type="scientific">Portunus trituberculatus</name>
    <name type="common">Swimming crab</name>
    <name type="synonym">Neptunus trituberculatus</name>
    <dbReference type="NCBI Taxonomy" id="210409"/>
    <lineage>
        <taxon>Eukaryota</taxon>
        <taxon>Metazoa</taxon>
        <taxon>Ecdysozoa</taxon>
        <taxon>Arthropoda</taxon>
        <taxon>Crustacea</taxon>
        <taxon>Multicrustacea</taxon>
        <taxon>Malacostraca</taxon>
        <taxon>Eumalacostraca</taxon>
        <taxon>Eucarida</taxon>
        <taxon>Decapoda</taxon>
        <taxon>Pleocyemata</taxon>
        <taxon>Brachyura</taxon>
        <taxon>Eubrachyura</taxon>
        <taxon>Portunoidea</taxon>
        <taxon>Portunidae</taxon>
        <taxon>Portuninae</taxon>
        <taxon>Portunus</taxon>
    </lineage>
</organism>
<protein>
    <submittedName>
        <fullName evidence="1">Uncharacterized protein</fullName>
    </submittedName>
</protein>
<evidence type="ECO:0000313" key="2">
    <source>
        <dbReference type="Proteomes" id="UP000324222"/>
    </source>
</evidence>